<protein>
    <submittedName>
        <fullName evidence="2">Uncharacterized protein</fullName>
    </submittedName>
</protein>
<evidence type="ECO:0000313" key="3">
    <source>
        <dbReference type="Proteomes" id="UP000001861"/>
    </source>
</evidence>
<name>A8PA28_COPC7</name>
<dbReference type="AlphaFoldDB" id="A8PA28"/>
<sequence length="204" mass="20081">MLLTFGVQAEKRNVQTLGAGKDDKGKGRAVDSDSGSSSGPSSSVVGTLTRSSQIISDPNAFDTKSESSESSESSNSAPSRPASFGITIDDGSGPKLTPPTTPPHEKDGYISDGSTTADHGHVPPSSGPSSSSPAGNVKTGASGSSGSGTSETPDAAKPGSSKGKEPQGSKAQSTSKGNKPKKDDDPSSRGGGAAASGSGTSRKK</sequence>
<evidence type="ECO:0000313" key="2">
    <source>
        <dbReference type="EMBL" id="EAU81868.2"/>
    </source>
</evidence>
<dbReference type="Proteomes" id="UP000001861">
    <property type="component" value="Unassembled WGS sequence"/>
</dbReference>
<proteinExistence type="predicted"/>
<dbReference type="EMBL" id="AACS02000002">
    <property type="protein sequence ID" value="EAU81868.2"/>
    <property type="molecule type" value="Genomic_DNA"/>
</dbReference>
<feature type="compositionally biased region" description="Low complexity" evidence="1">
    <location>
        <begin position="123"/>
        <end position="150"/>
    </location>
</feature>
<feature type="compositionally biased region" description="Low complexity" evidence="1">
    <location>
        <begin position="195"/>
        <end position="204"/>
    </location>
</feature>
<dbReference type="RefSeq" id="XP_001839889.2">
    <property type="nucleotide sequence ID" value="XM_001839837.2"/>
</dbReference>
<organism evidence="2 3">
    <name type="scientific">Coprinopsis cinerea (strain Okayama-7 / 130 / ATCC MYA-4618 / FGSC 9003)</name>
    <name type="common">Inky cap fungus</name>
    <name type="synonym">Hormographiella aspergillata</name>
    <dbReference type="NCBI Taxonomy" id="240176"/>
    <lineage>
        <taxon>Eukaryota</taxon>
        <taxon>Fungi</taxon>
        <taxon>Dikarya</taxon>
        <taxon>Basidiomycota</taxon>
        <taxon>Agaricomycotina</taxon>
        <taxon>Agaricomycetes</taxon>
        <taxon>Agaricomycetidae</taxon>
        <taxon>Agaricales</taxon>
        <taxon>Agaricineae</taxon>
        <taxon>Psathyrellaceae</taxon>
        <taxon>Coprinopsis</taxon>
    </lineage>
</organism>
<evidence type="ECO:0000256" key="1">
    <source>
        <dbReference type="SAM" id="MobiDB-lite"/>
    </source>
</evidence>
<feature type="region of interest" description="Disordered" evidence="1">
    <location>
        <begin position="1"/>
        <end position="204"/>
    </location>
</feature>
<feature type="compositionally biased region" description="Low complexity" evidence="1">
    <location>
        <begin position="32"/>
        <end position="46"/>
    </location>
</feature>
<keyword evidence="3" id="KW-1185">Reference proteome</keyword>
<gene>
    <name evidence="2" type="ORF">CC1G_06079</name>
</gene>
<dbReference type="GeneID" id="6016512"/>
<feature type="compositionally biased region" description="Low complexity" evidence="1">
    <location>
        <begin position="68"/>
        <end position="83"/>
    </location>
</feature>
<feature type="compositionally biased region" description="Basic and acidic residues" evidence="1">
    <location>
        <begin position="20"/>
        <end position="31"/>
    </location>
</feature>
<comment type="caution">
    <text evidence="2">The sequence shown here is derived from an EMBL/GenBank/DDBJ whole genome shotgun (WGS) entry which is preliminary data.</text>
</comment>
<accession>A8PA28</accession>
<dbReference type="VEuPathDB" id="FungiDB:CC1G_06079"/>
<reference evidence="2 3" key="1">
    <citation type="journal article" date="2010" name="Proc. Natl. Acad. Sci. U.S.A.">
        <title>Insights into evolution of multicellular fungi from the assembled chromosomes of the mushroom Coprinopsis cinerea (Coprinus cinereus).</title>
        <authorList>
            <person name="Stajich J.E."/>
            <person name="Wilke S.K."/>
            <person name="Ahren D."/>
            <person name="Au C.H."/>
            <person name="Birren B.W."/>
            <person name="Borodovsky M."/>
            <person name="Burns C."/>
            <person name="Canback B."/>
            <person name="Casselton L.A."/>
            <person name="Cheng C.K."/>
            <person name="Deng J."/>
            <person name="Dietrich F.S."/>
            <person name="Fargo D.C."/>
            <person name="Farman M.L."/>
            <person name="Gathman A.C."/>
            <person name="Goldberg J."/>
            <person name="Guigo R."/>
            <person name="Hoegger P.J."/>
            <person name="Hooker J.B."/>
            <person name="Huggins A."/>
            <person name="James T.Y."/>
            <person name="Kamada T."/>
            <person name="Kilaru S."/>
            <person name="Kodira C."/>
            <person name="Kues U."/>
            <person name="Kupfer D."/>
            <person name="Kwan H.S."/>
            <person name="Lomsadze A."/>
            <person name="Li W."/>
            <person name="Lilly W.W."/>
            <person name="Ma L.J."/>
            <person name="Mackey A.J."/>
            <person name="Manning G."/>
            <person name="Martin F."/>
            <person name="Muraguchi H."/>
            <person name="Natvig D.O."/>
            <person name="Palmerini H."/>
            <person name="Ramesh M.A."/>
            <person name="Rehmeyer C.J."/>
            <person name="Roe B.A."/>
            <person name="Shenoy N."/>
            <person name="Stanke M."/>
            <person name="Ter-Hovhannisyan V."/>
            <person name="Tunlid A."/>
            <person name="Velagapudi R."/>
            <person name="Vision T.J."/>
            <person name="Zeng Q."/>
            <person name="Zolan M.E."/>
            <person name="Pukkila P.J."/>
        </authorList>
    </citation>
    <scope>NUCLEOTIDE SEQUENCE [LARGE SCALE GENOMIC DNA]</scope>
    <source>
        <strain evidence="3">Okayama-7 / 130 / ATCC MYA-4618 / FGSC 9003</strain>
    </source>
</reference>
<dbReference type="KEGG" id="cci:CC1G_06079"/>
<dbReference type="InParanoid" id="A8PA28"/>
<dbReference type="HOGENOM" id="CLU_1343180_0_0_1"/>